<organism evidence="1 2">
    <name type="scientific">Pistacia integerrima</name>
    <dbReference type="NCBI Taxonomy" id="434235"/>
    <lineage>
        <taxon>Eukaryota</taxon>
        <taxon>Viridiplantae</taxon>
        <taxon>Streptophyta</taxon>
        <taxon>Embryophyta</taxon>
        <taxon>Tracheophyta</taxon>
        <taxon>Spermatophyta</taxon>
        <taxon>Magnoliopsida</taxon>
        <taxon>eudicotyledons</taxon>
        <taxon>Gunneridae</taxon>
        <taxon>Pentapetalae</taxon>
        <taxon>rosids</taxon>
        <taxon>malvids</taxon>
        <taxon>Sapindales</taxon>
        <taxon>Anacardiaceae</taxon>
        <taxon>Pistacia</taxon>
    </lineage>
</organism>
<evidence type="ECO:0000313" key="2">
    <source>
        <dbReference type="Proteomes" id="UP001163603"/>
    </source>
</evidence>
<sequence length="183" mass="19833">MMMNNLNSSRSEKGLSIQTCFPKIKSVVNSTQSLCERNTSIALSSDVGITMNYGFGQIASSAVAQITLEAIDIFSNSALMVFLKLLKGEAERNRSTAYVSLHLAALKSDWEYAKAFLMLNPQAVSARITRNQETTLPIAVGARHTLFVQELVNIMAPDDLALQNKVGNTALCFASASGIKRIA</sequence>
<proteinExistence type="predicted"/>
<reference evidence="2" key="1">
    <citation type="journal article" date="2023" name="G3 (Bethesda)">
        <title>Genome assembly and association tests identify interacting loci associated with vigor, precocity, and sex in interspecific pistachio rootstocks.</title>
        <authorList>
            <person name="Palmer W."/>
            <person name="Jacygrad E."/>
            <person name="Sagayaradj S."/>
            <person name="Cavanaugh K."/>
            <person name="Han R."/>
            <person name="Bertier L."/>
            <person name="Beede B."/>
            <person name="Kafkas S."/>
            <person name="Golino D."/>
            <person name="Preece J."/>
            <person name="Michelmore R."/>
        </authorList>
    </citation>
    <scope>NUCLEOTIDE SEQUENCE [LARGE SCALE GENOMIC DNA]</scope>
</reference>
<dbReference type="Proteomes" id="UP001163603">
    <property type="component" value="Chromosome 12"/>
</dbReference>
<accession>A0ACC0XH99</accession>
<evidence type="ECO:0000313" key="1">
    <source>
        <dbReference type="EMBL" id="KAJ0016964.1"/>
    </source>
</evidence>
<keyword evidence="2" id="KW-1185">Reference proteome</keyword>
<protein>
    <submittedName>
        <fullName evidence="1">Uncharacterized protein</fullName>
    </submittedName>
</protein>
<gene>
    <name evidence="1" type="ORF">Pint_12266</name>
</gene>
<comment type="caution">
    <text evidence="1">The sequence shown here is derived from an EMBL/GenBank/DDBJ whole genome shotgun (WGS) entry which is preliminary data.</text>
</comment>
<dbReference type="EMBL" id="CM047747">
    <property type="protein sequence ID" value="KAJ0016964.1"/>
    <property type="molecule type" value="Genomic_DNA"/>
</dbReference>
<name>A0ACC0XH99_9ROSI</name>